<accession>A0AB35I0X7</accession>
<proteinExistence type="predicted"/>
<evidence type="ECO:0008006" key="3">
    <source>
        <dbReference type="Google" id="ProtNLM"/>
    </source>
</evidence>
<dbReference type="RefSeq" id="WP_266066795.1">
    <property type="nucleotide sequence ID" value="NZ_JAPHQB010000081.1"/>
</dbReference>
<evidence type="ECO:0000313" key="2">
    <source>
        <dbReference type="Proteomes" id="UP001209730"/>
    </source>
</evidence>
<comment type="caution">
    <text evidence="1">The sequence shown here is derived from an EMBL/GenBank/DDBJ whole genome shotgun (WGS) entry which is preliminary data.</text>
</comment>
<dbReference type="AlphaFoldDB" id="A0AB35I0X7"/>
<name>A0AB35I0X7_MICTH</name>
<dbReference type="Proteomes" id="UP001209730">
    <property type="component" value="Unassembled WGS sequence"/>
</dbReference>
<sequence>WVDPLGLTCKEIPENYDPLTDTYTGVDINLFPTNEHIHYYAKKVPNNHTSLSIGAHGDPHEIIDQNHNPISANKLAQMILSHPKYEPGMRVNLLSCNTGNFKANSNCYAQQLANEIKSDVLAPDTTLWYWPDGKVAPYEELEIGGIDYNRPGNFYLFKPQNGL</sequence>
<gene>
    <name evidence="1" type="ORF">OQJ68_16680</name>
</gene>
<reference evidence="1" key="1">
    <citation type="submission" date="2022-11" db="EMBL/GenBank/DDBJ databases">
        <title>Chitin-degrading and fungicidal potential of chitinolytic bacterial strains from marine environment of the Pacific Ocean regions.</title>
        <authorList>
            <person name="Pentekhina I."/>
            <person name="Nedashkovskaya O."/>
            <person name="Seitkalieva A."/>
            <person name="Podvolotskaya A."/>
            <person name="Tekutyeva L."/>
            <person name="Balabanova L."/>
        </authorList>
    </citation>
    <scope>NUCLEOTIDE SEQUENCE</scope>
    <source>
        <strain evidence="1">KMM 6838</strain>
    </source>
</reference>
<organism evidence="1 2">
    <name type="scientific">Microbulbifer thermotolerans</name>
    <dbReference type="NCBI Taxonomy" id="252514"/>
    <lineage>
        <taxon>Bacteria</taxon>
        <taxon>Pseudomonadati</taxon>
        <taxon>Pseudomonadota</taxon>
        <taxon>Gammaproteobacteria</taxon>
        <taxon>Cellvibrionales</taxon>
        <taxon>Microbulbiferaceae</taxon>
        <taxon>Microbulbifer</taxon>
    </lineage>
</organism>
<feature type="non-terminal residue" evidence="1">
    <location>
        <position position="1"/>
    </location>
</feature>
<protein>
    <recommendedName>
        <fullName evidence="3">Peptidase C80 family protein</fullName>
    </recommendedName>
</protein>
<evidence type="ECO:0000313" key="1">
    <source>
        <dbReference type="EMBL" id="MCX2803413.1"/>
    </source>
</evidence>
<dbReference type="EMBL" id="JAPHQB010000081">
    <property type="protein sequence ID" value="MCX2803413.1"/>
    <property type="molecule type" value="Genomic_DNA"/>
</dbReference>